<sequence length="76" mass="8408">MWLRGKTFSHEPGPVDDFAREALVGVRTFDHELGELAFKARVVGPSSCSHLRVRADDGLIFIVPAADCRLLPEETT</sequence>
<reference evidence="2" key="1">
    <citation type="journal article" date="2019" name="Int. J. Syst. Evol. Microbiol.">
        <title>The Global Catalogue of Microorganisms (GCM) 10K type strain sequencing project: providing services to taxonomists for standard genome sequencing and annotation.</title>
        <authorList>
            <consortium name="The Broad Institute Genomics Platform"/>
            <consortium name="The Broad Institute Genome Sequencing Center for Infectious Disease"/>
            <person name="Wu L."/>
            <person name="Ma J."/>
        </authorList>
    </citation>
    <scope>NUCLEOTIDE SEQUENCE [LARGE SCALE GENOMIC DNA]</scope>
    <source>
        <strain evidence="2">NCAIM B.01391</strain>
    </source>
</reference>
<evidence type="ECO:0000313" key="2">
    <source>
        <dbReference type="Proteomes" id="UP001596053"/>
    </source>
</evidence>
<keyword evidence="2" id="KW-1185">Reference proteome</keyword>
<name>A0ABW0IYS9_9HYPH</name>
<dbReference type="Proteomes" id="UP001596053">
    <property type="component" value="Unassembled WGS sequence"/>
</dbReference>
<accession>A0ABW0IYS9</accession>
<dbReference type="EMBL" id="JBHSLW010000076">
    <property type="protein sequence ID" value="MFC5423317.1"/>
    <property type="molecule type" value="Genomic_DNA"/>
</dbReference>
<organism evidence="1 2">
    <name type="scientific">Bosea eneae</name>
    <dbReference type="NCBI Taxonomy" id="151454"/>
    <lineage>
        <taxon>Bacteria</taxon>
        <taxon>Pseudomonadati</taxon>
        <taxon>Pseudomonadota</taxon>
        <taxon>Alphaproteobacteria</taxon>
        <taxon>Hyphomicrobiales</taxon>
        <taxon>Boseaceae</taxon>
        <taxon>Bosea</taxon>
    </lineage>
</organism>
<proteinExistence type="predicted"/>
<protein>
    <submittedName>
        <fullName evidence="1">Uncharacterized protein</fullName>
    </submittedName>
</protein>
<gene>
    <name evidence="1" type="ORF">ACFPOB_27630</name>
</gene>
<dbReference type="RefSeq" id="WP_377801469.1">
    <property type="nucleotide sequence ID" value="NZ_JBHSLW010000076.1"/>
</dbReference>
<comment type="caution">
    <text evidence="1">The sequence shown here is derived from an EMBL/GenBank/DDBJ whole genome shotgun (WGS) entry which is preliminary data.</text>
</comment>
<evidence type="ECO:0000313" key="1">
    <source>
        <dbReference type="EMBL" id="MFC5423317.1"/>
    </source>
</evidence>